<evidence type="ECO:0000256" key="1">
    <source>
        <dbReference type="ARBA" id="ARBA00005915"/>
    </source>
</evidence>
<dbReference type="SUPFAM" id="SSF64182">
    <property type="entry name" value="DHH phosphoesterases"/>
    <property type="match status" value="1"/>
</dbReference>
<evidence type="ECO:0000259" key="9">
    <source>
        <dbReference type="Pfam" id="PF17768"/>
    </source>
</evidence>
<dbReference type="Gene3D" id="3.90.1640.30">
    <property type="match status" value="1"/>
</dbReference>
<keyword evidence="11" id="KW-1185">Reference proteome</keyword>
<evidence type="ECO:0000259" key="8">
    <source>
        <dbReference type="Pfam" id="PF10141"/>
    </source>
</evidence>
<dbReference type="InterPro" id="IPR003156">
    <property type="entry name" value="DHHA1_dom"/>
</dbReference>
<feature type="domain" description="Single-stranded-DNA-specific exonuclease RecJ C-terminal" evidence="8">
    <location>
        <begin position="562"/>
        <end position="755"/>
    </location>
</feature>
<dbReference type="RefSeq" id="WP_379564669.1">
    <property type="nucleotide sequence ID" value="NZ_JBHUMX010000045.1"/>
</dbReference>
<dbReference type="Pfam" id="PF10141">
    <property type="entry name" value="ssDNA-exonuc_C"/>
    <property type="match status" value="1"/>
</dbReference>
<organism evidence="10 11">
    <name type="scientific">Oceanobacillus kapialis</name>
    <dbReference type="NCBI Taxonomy" id="481353"/>
    <lineage>
        <taxon>Bacteria</taxon>
        <taxon>Bacillati</taxon>
        <taxon>Bacillota</taxon>
        <taxon>Bacilli</taxon>
        <taxon>Bacillales</taxon>
        <taxon>Bacillaceae</taxon>
        <taxon>Oceanobacillus</taxon>
    </lineage>
</organism>
<proteinExistence type="inferred from homology"/>
<dbReference type="Proteomes" id="UP001597451">
    <property type="component" value="Unassembled WGS sequence"/>
</dbReference>
<dbReference type="GO" id="GO:0004527">
    <property type="term" value="F:exonuclease activity"/>
    <property type="evidence" value="ECO:0007669"/>
    <property type="project" value="UniProtKB-KW"/>
</dbReference>
<dbReference type="InterPro" id="IPR018779">
    <property type="entry name" value="RecJ_C"/>
</dbReference>
<keyword evidence="4" id="KW-0378">Hydrolase</keyword>
<dbReference type="Gene3D" id="3.10.310.30">
    <property type="match status" value="1"/>
</dbReference>
<comment type="similarity">
    <text evidence="1">Belongs to the RecJ family.</text>
</comment>
<keyword evidence="5 10" id="KW-0269">Exonuclease</keyword>
<evidence type="ECO:0000313" key="10">
    <source>
        <dbReference type="EMBL" id="MFD2630952.1"/>
    </source>
</evidence>
<reference evidence="11" key="1">
    <citation type="journal article" date="2019" name="Int. J. Syst. Evol. Microbiol.">
        <title>The Global Catalogue of Microorganisms (GCM) 10K type strain sequencing project: providing services to taxonomists for standard genome sequencing and annotation.</title>
        <authorList>
            <consortium name="The Broad Institute Genomics Platform"/>
            <consortium name="The Broad Institute Genome Sequencing Center for Infectious Disease"/>
            <person name="Wu L."/>
            <person name="Ma J."/>
        </authorList>
    </citation>
    <scope>NUCLEOTIDE SEQUENCE [LARGE SCALE GENOMIC DNA]</scope>
    <source>
        <strain evidence="11">TISTR 1858</strain>
    </source>
</reference>
<evidence type="ECO:0000256" key="2">
    <source>
        <dbReference type="ARBA" id="ARBA00019841"/>
    </source>
</evidence>
<sequence>MLQSKAIWKHNEITNAKDLWMDDTVTLSPIIKELLAQRGITTSEAAKQFLSPDISSLHNPAVLNSIDVAAERVHEAIAKQEKILVYGDYDADGVSSTTVLLLTLKELGATCDYYIPNRFTEGYGPNEAAFKEAKAQGYTLIITVDNGIAAIHEAVIAKELGVDLIITDHHEVQEALPDAYAIIHPKLTTSNSFQELAGVGVAFKFAEYLLGYFPKQFLPFVAIGTIADLVPLVSENRILAFHGLRALSNTNNVGLRALMTVCKIEGNVSEEDVGFLIGPRINAVGRLQDADLAVQLLMTEDKMEAQEIALEIDQINSKRQQIVNDIVKEAEKMVDPTQEKGVIIVAKEGWNEGVLGIVASKLVRKYDQPAIVLTMKPETSQVKGSARSIPAFDLFQNCMEVRDLFTHFGGHSQAAGMTLPLENLEALQSHLNESIRSKLTADDFKQLLEISSEVNIEDINEKLVDDIGKLAPFGMKNPKPIFQLTATPSEVRQIGSTKRHLKLLFKDNGQVLEGIGFGFGELYPHISPNTPMAIVGELSINEWNGMRKPQIVLQDMAISQWQLFDHRGRKNIDISPYLQYHESNLIIGTTKTQVNAEIPHIQYNTIGEVPAADAVYIYDMPQDLEHLKGIIREAKPKSIHACYYIENSAFLNALPTREDFKWYYAVLLKKKVLDLNNELQPIINAKGWSRDRIFFISEVFFELGFVKIDNGIITVNPKPDKKDLLESSAYQTQLEQAEIEKTLYYSNYNELRNWFNNCMDHVGSPKEELSYGL</sequence>
<dbReference type="InterPro" id="IPR004610">
    <property type="entry name" value="RecJ"/>
</dbReference>
<dbReference type="InterPro" id="IPR038763">
    <property type="entry name" value="DHH_sf"/>
</dbReference>
<dbReference type="InterPro" id="IPR041122">
    <property type="entry name" value="RecJ_OB"/>
</dbReference>
<dbReference type="InterPro" id="IPR001667">
    <property type="entry name" value="DDH_dom"/>
</dbReference>
<evidence type="ECO:0000256" key="4">
    <source>
        <dbReference type="ARBA" id="ARBA00022801"/>
    </source>
</evidence>
<evidence type="ECO:0000256" key="3">
    <source>
        <dbReference type="ARBA" id="ARBA00022722"/>
    </source>
</evidence>
<comment type="caution">
    <text evidence="10">The sequence shown here is derived from an EMBL/GenBank/DDBJ whole genome shotgun (WGS) entry which is preliminary data.</text>
</comment>
<evidence type="ECO:0000256" key="5">
    <source>
        <dbReference type="ARBA" id="ARBA00022839"/>
    </source>
</evidence>
<dbReference type="InterPro" id="IPR051673">
    <property type="entry name" value="SSDNA_exonuclease_RecJ"/>
</dbReference>
<dbReference type="PANTHER" id="PTHR30255">
    <property type="entry name" value="SINGLE-STRANDED-DNA-SPECIFIC EXONUCLEASE RECJ"/>
    <property type="match status" value="1"/>
</dbReference>
<dbReference type="Pfam" id="PF02272">
    <property type="entry name" value="DHHA1"/>
    <property type="match status" value="1"/>
</dbReference>
<evidence type="ECO:0000259" key="6">
    <source>
        <dbReference type="Pfam" id="PF01368"/>
    </source>
</evidence>
<dbReference type="EMBL" id="JBHUMX010000045">
    <property type="protein sequence ID" value="MFD2630952.1"/>
    <property type="molecule type" value="Genomic_DNA"/>
</dbReference>
<name>A0ABW5Q5L1_9BACI</name>
<accession>A0ABW5Q5L1</accession>
<dbReference type="NCBIfam" id="TIGR00644">
    <property type="entry name" value="recJ"/>
    <property type="match status" value="1"/>
</dbReference>
<gene>
    <name evidence="10" type="primary">recJ</name>
    <name evidence="10" type="ORF">ACFSUN_19470</name>
</gene>
<protein>
    <recommendedName>
        <fullName evidence="2">Single-stranded-DNA-specific exonuclease RecJ</fullName>
    </recommendedName>
</protein>
<feature type="domain" description="RecJ OB" evidence="9">
    <location>
        <begin position="452"/>
        <end position="555"/>
    </location>
</feature>
<feature type="domain" description="DDH" evidence="6">
    <location>
        <begin position="82"/>
        <end position="225"/>
    </location>
</feature>
<evidence type="ECO:0000259" key="7">
    <source>
        <dbReference type="Pfam" id="PF02272"/>
    </source>
</evidence>
<dbReference type="PANTHER" id="PTHR30255:SF2">
    <property type="entry name" value="SINGLE-STRANDED-DNA-SPECIFIC EXONUCLEASE RECJ"/>
    <property type="match status" value="1"/>
</dbReference>
<evidence type="ECO:0000313" key="11">
    <source>
        <dbReference type="Proteomes" id="UP001597451"/>
    </source>
</evidence>
<dbReference type="Pfam" id="PF01368">
    <property type="entry name" value="DHH"/>
    <property type="match status" value="1"/>
</dbReference>
<feature type="domain" description="DHHA1" evidence="7">
    <location>
        <begin position="342"/>
        <end position="436"/>
    </location>
</feature>
<dbReference type="Pfam" id="PF17768">
    <property type="entry name" value="RecJ_OB"/>
    <property type="match status" value="1"/>
</dbReference>
<keyword evidence="3" id="KW-0540">Nuclease</keyword>